<evidence type="ECO:0000259" key="1">
    <source>
        <dbReference type="PROSITE" id="PS50921"/>
    </source>
</evidence>
<dbReference type="Pfam" id="PF03861">
    <property type="entry name" value="ANTAR"/>
    <property type="match status" value="1"/>
</dbReference>
<organism evidence="2">
    <name type="scientific">bioreactor metagenome</name>
    <dbReference type="NCBI Taxonomy" id="1076179"/>
    <lineage>
        <taxon>unclassified sequences</taxon>
        <taxon>metagenomes</taxon>
        <taxon>ecological metagenomes</taxon>
    </lineage>
</organism>
<dbReference type="Gene3D" id="1.10.10.10">
    <property type="entry name" value="Winged helix-like DNA-binding domain superfamily/Winged helix DNA-binding domain"/>
    <property type="match status" value="1"/>
</dbReference>
<dbReference type="SMART" id="SM01012">
    <property type="entry name" value="ANTAR"/>
    <property type="match status" value="1"/>
</dbReference>
<evidence type="ECO:0000313" key="2">
    <source>
        <dbReference type="EMBL" id="MPN50257.1"/>
    </source>
</evidence>
<proteinExistence type="predicted"/>
<protein>
    <recommendedName>
        <fullName evidence="1">ANTAR domain-containing protein</fullName>
    </recommendedName>
</protein>
<gene>
    <name evidence="2" type="ORF">SDC9_197883</name>
</gene>
<dbReference type="InterPro" id="IPR005561">
    <property type="entry name" value="ANTAR"/>
</dbReference>
<dbReference type="AlphaFoldDB" id="A0A645IG38"/>
<reference evidence="2" key="1">
    <citation type="submission" date="2019-08" db="EMBL/GenBank/DDBJ databases">
        <authorList>
            <person name="Kucharzyk K."/>
            <person name="Murdoch R.W."/>
            <person name="Higgins S."/>
            <person name="Loffler F."/>
        </authorList>
    </citation>
    <scope>NUCLEOTIDE SEQUENCE</scope>
</reference>
<dbReference type="PROSITE" id="PS50921">
    <property type="entry name" value="ANTAR"/>
    <property type="match status" value="1"/>
</dbReference>
<dbReference type="InterPro" id="IPR011006">
    <property type="entry name" value="CheY-like_superfamily"/>
</dbReference>
<name>A0A645IG38_9ZZZZ</name>
<feature type="domain" description="ANTAR" evidence="1">
    <location>
        <begin position="1"/>
        <end position="48"/>
    </location>
</feature>
<dbReference type="InterPro" id="IPR036388">
    <property type="entry name" value="WH-like_DNA-bd_sf"/>
</dbReference>
<dbReference type="SUPFAM" id="SSF52172">
    <property type="entry name" value="CheY-like"/>
    <property type="match status" value="1"/>
</dbReference>
<accession>A0A645IG38</accession>
<comment type="caution">
    <text evidence="2">The sequence shown here is derived from an EMBL/GenBank/DDBJ whole genome shotgun (WGS) entry which is preliminary data.</text>
</comment>
<dbReference type="GO" id="GO:0003723">
    <property type="term" value="F:RNA binding"/>
    <property type="evidence" value="ECO:0007669"/>
    <property type="project" value="InterPro"/>
</dbReference>
<dbReference type="EMBL" id="VSSQ01114274">
    <property type="protein sequence ID" value="MPN50257.1"/>
    <property type="molecule type" value="Genomic_DNA"/>
</dbReference>
<sequence>MNERKVIEKAKWLLVEKMKMSEPEAIRYIQKRAMNLRLPQLRVAEGLIETYK</sequence>